<name>A0A0Q3VJ96_9BACI</name>
<dbReference type="EMBL" id="LJIX01000006">
    <property type="protein sequence ID" value="KQL21179.1"/>
    <property type="molecule type" value="Genomic_DNA"/>
</dbReference>
<dbReference type="PANTHER" id="PTHR33744">
    <property type="entry name" value="CARBOHYDRATE DIACID REGULATOR"/>
    <property type="match status" value="1"/>
</dbReference>
<reference evidence="3 4" key="1">
    <citation type="submission" date="2015-09" db="EMBL/GenBank/DDBJ databases">
        <title>Genome sequencing project for genomic taxonomy and phylogenomics of Bacillus-like bacteria.</title>
        <authorList>
            <person name="Liu B."/>
            <person name="Wang J."/>
            <person name="Zhu Y."/>
            <person name="Liu G."/>
            <person name="Chen Q."/>
            <person name="Chen Z."/>
            <person name="Lan J."/>
            <person name="Che J."/>
            <person name="Ge C."/>
            <person name="Shi H."/>
            <person name="Pan Z."/>
            <person name="Liu X."/>
        </authorList>
    </citation>
    <scope>NUCLEOTIDE SEQUENCE [LARGE SCALE GENOMIC DNA]</scope>
    <source>
        <strain evidence="3 4">FJAT-18043</strain>
    </source>
</reference>
<dbReference type="Proteomes" id="UP000050996">
    <property type="component" value="Unassembled WGS sequence"/>
</dbReference>
<dbReference type="PANTHER" id="PTHR33744:SF1">
    <property type="entry name" value="DNA-BINDING TRANSCRIPTIONAL ACTIVATOR ADER"/>
    <property type="match status" value="1"/>
</dbReference>
<feature type="domain" description="Purine catabolism PurC-like" evidence="1">
    <location>
        <begin position="7"/>
        <end position="126"/>
    </location>
</feature>
<dbReference type="InterPro" id="IPR012914">
    <property type="entry name" value="PucR_dom"/>
</dbReference>
<dbReference type="AlphaFoldDB" id="A0A0Q3VJ96"/>
<dbReference type="Pfam" id="PF07905">
    <property type="entry name" value="PucR"/>
    <property type="match status" value="1"/>
</dbReference>
<protein>
    <recommendedName>
        <fullName evidence="5">PucR family transcriptional regulator</fullName>
    </recommendedName>
</protein>
<dbReference type="STRING" id="1637975.AN957_23135"/>
<dbReference type="InterPro" id="IPR042070">
    <property type="entry name" value="PucR_C-HTH_sf"/>
</dbReference>
<comment type="caution">
    <text evidence="3">The sequence shown here is derived from an EMBL/GenBank/DDBJ whole genome shotgun (WGS) entry which is preliminary data.</text>
</comment>
<organism evidence="3 4">
    <name type="scientific">Cytobacillus solani</name>
    <dbReference type="NCBI Taxonomy" id="1637975"/>
    <lineage>
        <taxon>Bacteria</taxon>
        <taxon>Bacillati</taxon>
        <taxon>Bacillota</taxon>
        <taxon>Bacilli</taxon>
        <taxon>Bacillales</taxon>
        <taxon>Bacillaceae</taxon>
        <taxon>Cytobacillus</taxon>
    </lineage>
</organism>
<evidence type="ECO:0000313" key="3">
    <source>
        <dbReference type="EMBL" id="KQL21179.1"/>
    </source>
</evidence>
<evidence type="ECO:0000259" key="1">
    <source>
        <dbReference type="Pfam" id="PF07905"/>
    </source>
</evidence>
<evidence type="ECO:0000313" key="4">
    <source>
        <dbReference type="Proteomes" id="UP000050996"/>
    </source>
</evidence>
<feature type="domain" description="PucR C-terminal helix-turn-helix" evidence="2">
    <location>
        <begin position="475"/>
        <end position="530"/>
    </location>
</feature>
<dbReference type="Gene3D" id="1.10.10.2840">
    <property type="entry name" value="PucR C-terminal helix-turn-helix domain"/>
    <property type="match status" value="1"/>
</dbReference>
<evidence type="ECO:0000259" key="2">
    <source>
        <dbReference type="Pfam" id="PF13556"/>
    </source>
</evidence>
<dbReference type="PATRIC" id="fig|1637975.4.peg.4628"/>
<keyword evidence="4" id="KW-1185">Reference proteome</keyword>
<gene>
    <name evidence="3" type="ORF">AN957_23135</name>
</gene>
<evidence type="ECO:0008006" key="5">
    <source>
        <dbReference type="Google" id="ProtNLM"/>
    </source>
</evidence>
<dbReference type="InterPro" id="IPR051448">
    <property type="entry name" value="CdaR-like_regulators"/>
</dbReference>
<accession>A0A0Q3VJ96</accession>
<dbReference type="Pfam" id="PF13556">
    <property type="entry name" value="HTH_30"/>
    <property type="match status" value="1"/>
</dbReference>
<proteinExistence type="predicted"/>
<dbReference type="RefSeq" id="WP_056686277.1">
    <property type="nucleotide sequence ID" value="NZ_LJIX01000006.1"/>
</dbReference>
<sequence>MTLTVRDILDFESLYESELIAGMKGLQKEVTGIMVMEAPDIEAWGNFGQVCLTSFFALENLSLTETKKFFIKANTIGIAAFIVKLDRLVKKIPAHFIEECNVNQIPLIKIQKETRYEAIILSVMETLINKNKVLLDRYYMISNQFTNMALREPRLKDILALLEDLIPNPVSLFKNNSIIYRSINLELGDFHVSKSTKLAKKRYTNFEYQRQVVSHTDLTAQHYSQLSVEIPSLGTDVYRLIIHELNQKTTEDDFMAIENTVSSLQMELLKKYALQQQNLSHLNEIINDLIYARYQTEEELAEILHFLNLSKKDNIHLVIFDLSVESNRKKVKREDSESILNTLSNYISIRWSKFVSLVKKDKIIFLICNSDNDQGFSEKITVAINSFTSLSYYSQLSFNIGISNKSNVTDLHLANKQANNILKILKLTGQKNKIVSYKDLGIFQLFLETNNIDELIKFVPEKILEIQKTKPELNKTLRVFLDHNQNFKTTAEELFIHPKTAKYRIERLIKLANINFENPEELLQINIGLRLLEFIDTTL</sequence>
<dbReference type="InterPro" id="IPR025736">
    <property type="entry name" value="PucR_C-HTH_dom"/>
</dbReference>